<proteinExistence type="predicted"/>
<dbReference type="Proteomes" id="UP001482620">
    <property type="component" value="Unassembled WGS sequence"/>
</dbReference>
<protein>
    <submittedName>
        <fullName evidence="1">Uncharacterized protein</fullName>
    </submittedName>
</protein>
<reference evidence="1 2" key="1">
    <citation type="submission" date="2021-06" db="EMBL/GenBank/DDBJ databases">
        <authorList>
            <person name="Palmer J.M."/>
        </authorList>
    </citation>
    <scope>NUCLEOTIDE SEQUENCE [LARGE SCALE GENOMIC DNA]</scope>
    <source>
        <strain evidence="2">if_2019</strain>
        <tissue evidence="1">Muscle</tissue>
    </source>
</reference>
<sequence length="122" mass="13364">MYSTSAGLLSAAVCVPVSNPPVRTEKASYSVFPSEVTKLDCLPLFLHPSSSQSRLVFSAACFADFRSDMAQWTYCVSGILMLCWFKIRTVLAVLQQPRVTEQVQSSKGSFLLLSHTGLSSIH</sequence>
<dbReference type="EMBL" id="JAHRIQ010026073">
    <property type="protein sequence ID" value="MEQ2229974.1"/>
    <property type="molecule type" value="Genomic_DNA"/>
</dbReference>
<evidence type="ECO:0000313" key="1">
    <source>
        <dbReference type="EMBL" id="MEQ2229974.1"/>
    </source>
</evidence>
<organism evidence="1 2">
    <name type="scientific">Ilyodon furcidens</name>
    <name type="common">goldbreast splitfin</name>
    <dbReference type="NCBI Taxonomy" id="33524"/>
    <lineage>
        <taxon>Eukaryota</taxon>
        <taxon>Metazoa</taxon>
        <taxon>Chordata</taxon>
        <taxon>Craniata</taxon>
        <taxon>Vertebrata</taxon>
        <taxon>Euteleostomi</taxon>
        <taxon>Actinopterygii</taxon>
        <taxon>Neopterygii</taxon>
        <taxon>Teleostei</taxon>
        <taxon>Neoteleostei</taxon>
        <taxon>Acanthomorphata</taxon>
        <taxon>Ovalentaria</taxon>
        <taxon>Atherinomorphae</taxon>
        <taxon>Cyprinodontiformes</taxon>
        <taxon>Goodeidae</taxon>
        <taxon>Ilyodon</taxon>
    </lineage>
</organism>
<name>A0ABV0TAY1_9TELE</name>
<gene>
    <name evidence="1" type="ORF">ILYODFUR_024476</name>
</gene>
<keyword evidence="2" id="KW-1185">Reference proteome</keyword>
<comment type="caution">
    <text evidence="1">The sequence shown here is derived from an EMBL/GenBank/DDBJ whole genome shotgun (WGS) entry which is preliminary data.</text>
</comment>
<evidence type="ECO:0000313" key="2">
    <source>
        <dbReference type="Proteomes" id="UP001482620"/>
    </source>
</evidence>
<accession>A0ABV0TAY1</accession>